<protein>
    <recommendedName>
        <fullName evidence="2">Copper amine oxidase-like N-terminal domain-containing protein</fullName>
    </recommendedName>
</protein>
<organism evidence="3 4">
    <name type="scientific">Paenibacillus pectinilyticus</name>
    <dbReference type="NCBI Taxonomy" id="512399"/>
    <lineage>
        <taxon>Bacteria</taxon>
        <taxon>Bacillati</taxon>
        <taxon>Bacillota</taxon>
        <taxon>Bacilli</taxon>
        <taxon>Bacillales</taxon>
        <taxon>Paenibacillaceae</taxon>
        <taxon>Paenibacillus</taxon>
    </lineage>
</organism>
<name>A0A1C1A5T5_9BACL</name>
<evidence type="ECO:0000256" key="1">
    <source>
        <dbReference type="SAM" id="SignalP"/>
    </source>
</evidence>
<dbReference type="STRING" id="512399.A8709_09920"/>
<dbReference type="OrthoDB" id="2811497at2"/>
<proteinExistence type="predicted"/>
<feature type="domain" description="Copper amine oxidase-like N-terminal" evidence="2">
    <location>
        <begin position="414"/>
        <end position="515"/>
    </location>
</feature>
<dbReference type="PROSITE" id="PS51257">
    <property type="entry name" value="PROKAR_LIPOPROTEIN"/>
    <property type="match status" value="1"/>
</dbReference>
<evidence type="ECO:0000259" key="2">
    <source>
        <dbReference type="Pfam" id="PF07833"/>
    </source>
</evidence>
<accession>A0A1C1A5T5</accession>
<dbReference type="Proteomes" id="UP000093309">
    <property type="component" value="Unassembled WGS sequence"/>
</dbReference>
<sequence>MYTKKWTWLISAAMVIMMLTLTGCQTIQGLDLAKAIQNGASVKSSESKGTLQLELVPGDTSKLSAADKATLSALQNVKVELAVKTQDNQHSSIDGTIVYSKGSIPFTVALEGTKINLAITGAKKPIVIDLLGGSNISFMKLLPKAIQDQFGNKILEIKPALIGLLLGNTPNPANLSVSPVTDTVNGESLSLQKAHMEMSGTEFASLLQKLLANVLTDEAGLKDVLSQLYDALLPVIQEQIQAGDDSITLKLLTNKDLALGVVYSPIHDYIKGFADSLTASITGTDASKPGLLPTKELFGANSSLQADIYIDGDKQVRKQVLALNIPLTDSKMGASALKLTYTNETWNLNKPITASTINTSGALQLGLDATSIYKLLANQDKQSTLYTMLKDDLHVTKKDVNMATDGSGATDDAPQPFIDANGKTMVPVRFVSEQLGAEVGWNGDLRQVTITDYVTGKTILLTLDSKNATVNGAAAPELESAATLSNNSTFVPIRFIAEQLGCIVSFNDDTRVVTIHRD</sequence>
<dbReference type="InterPro" id="IPR036582">
    <property type="entry name" value="Mao_N_sf"/>
</dbReference>
<dbReference type="Gene3D" id="3.30.457.10">
    <property type="entry name" value="Copper amine oxidase-like, N-terminal domain"/>
    <property type="match status" value="1"/>
</dbReference>
<dbReference type="EMBL" id="LYPC01000012">
    <property type="protein sequence ID" value="OCT15930.1"/>
    <property type="molecule type" value="Genomic_DNA"/>
</dbReference>
<feature type="chain" id="PRO_5038425824" description="Copper amine oxidase-like N-terminal domain-containing protein" evidence="1">
    <location>
        <begin position="24"/>
        <end position="518"/>
    </location>
</feature>
<keyword evidence="1" id="KW-0732">Signal</keyword>
<keyword evidence="4" id="KW-1185">Reference proteome</keyword>
<dbReference type="AlphaFoldDB" id="A0A1C1A5T5"/>
<comment type="caution">
    <text evidence="3">The sequence shown here is derived from an EMBL/GenBank/DDBJ whole genome shotgun (WGS) entry which is preliminary data.</text>
</comment>
<gene>
    <name evidence="3" type="ORF">A8709_09920</name>
</gene>
<feature type="signal peptide" evidence="1">
    <location>
        <begin position="1"/>
        <end position="23"/>
    </location>
</feature>
<evidence type="ECO:0000313" key="3">
    <source>
        <dbReference type="EMBL" id="OCT15930.1"/>
    </source>
</evidence>
<dbReference type="Pfam" id="PF07833">
    <property type="entry name" value="Cu_amine_oxidN1"/>
    <property type="match status" value="1"/>
</dbReference>
<reference evidence="4" key="1">
    <citation type="submission" date="2016-05" db="EMBL/GenBank/DDBJ databases">
        <title>Paenibacillus oryzae. sp. nov., isolated from the rice root.</title>
        <authorList>
            <person name="Zhang J."/>
            <person name="Zhang X."/>
        </authorList>
    </citation>
    <scope>NUCLEOTIDE SEQUENCE [LARGE SCALE GENOMIC DNA]</scope>
    <source>
        <strain evidence="4">KCTC13222</strain>
    </source>
</reference>
<dbReference type="InterPro" id="IPR012854">
    <property type="entry name" value="Cu_amine_oxidase-like_N"/>
</dbReference>
<dbReference type="RefSeq" id="WP_065851434.1">
    <property type="nucleotide sequence ID" value="NZ_LYPC01000012.1"/>
</dbReference>
<dbReference type="SUPFAM" id="SSF55383">
    <property type="entry name" value="Copper amine oxidase, domain N"/>
    <property type="match status" value="1"/>
</dbReference>
<evidence type="ECO:0000313" key="4">
    <source>
        <dbReference type="Proteomes" id="UP000093309"/>
    </source>
</evidence>